<protein>
    <recommendedName>
        <fullName evidence="3">Transposase IS4-like domain-containing protein</fullName>
    </recommendedName>
</protein>
<proteinExistence type="predicted"/>
<dbReference type="AlphaFoldDB" id="A0A0R3MLW6"/>
<comment type="caution">
    <text evidence="1">The sequence shown here is derived from an EMBL/GenBank/DDBJ whole genome shotgun (WGS) entry which is preliminary data.</text>
</comment>
<gene>
    <name evidence="1" type="ORF">CQ13_35730</name>
</gene>
<keyword evidence="2" id="KW-1185">Reference proteome</keyword>
<name>A0A0R3MLW6_9BRAD</name>
<sequence length="81" mass="9000">MAVETLEVVADRGYYDGEEIKACEEAEITVTLPKPMTLGAKAAGRFGKQDFFYVAADDVYRCPAGERLTYHYTNVEDGKTL</sequence>
<reference evidence="1 2" key="1">
    <citation type="submission" date="2014-03" db="EMBL/GenBank/DDBJ databases">
        <title>Bradyrhizobium valentinum sp. nov., isolated from effective nodules of Lupinus mariae-josephae, a lupine endemic of basic-lime soils in Eastern Spain.</title>
        <authorList>
            <person name="Duran D."/>
            <person name="Rey L."/>
            <person name="Navarro A."/>
            <person name="Busquets A."/>
            <person name="Imperial J."/>
            <person name="Ruiz-Argueso T."/>
        </authorList>
    </citation>
    <scope>NUCLEOTIDE SEQUENCE [LARGE SCALE GENOMIC DNA]</scope>
    <source>
        <strain evidence="1 2">Ro19</strain>
    </source>
</reference>
<dbReference type="PANTHER" id="PTHR33408">
    <property type="entry name" value="TRANSPOSASE"/>
    <property type="match status" value="1"/>
</dbReference>
<evidence type="ECO:0000313" key="2">
    <source>
        <dbReference type="Proteomes" id="UP000052023"/>
    </source>
</evidence>
<accession>A0A0R3MLW6</accession>
<dbReference type="EMBL" id="LLYA01000204">
    <property type="protein sequence ID" value="KRR17798.1"/>
    <property type="molecule type" value="Genomic_DNA"/>
</dbReference>
<organism evidence="1 2">
    <name type="scientific">Bradyrhizobium retamae</name>
    <dbReference type="NCBI Taxonomy" id="1300035"/>
    <lineage>
        <taxon>Bacteria</taxon>
        <taxon>Pseudomonadati</taxon>
        <taxon>Pseudomonadota</taxon>
        <taxon>Alphaproteobacteria</taxon>
        <taxon>Hyphomicrobiales</taxon>
        <taxon>Nitrobacteraceae</taxon>
        <taxon>Bradyrhizobium</taxon>
    </lineage>
</organism>
<dbReference type="Proteomes" id="UP000052023">
    <property type="component" value="Unassembled WGS sequence"/>
</dbReference>
<evidence type="ECO:0008006" key="3">
    <source>
        <dbReference type="Google" id="ProtNLM"/>
    </source>
</evidence>
<evidence type="ECO:0000313" key="1">
    <source>
        <dbReference type="EMBL" id="KRR17798.1"/>
    </source>
</evidence>